<dbReference type="EMBL" id="CP003653">
    <property type="protein sequence ID" value="AFZ34535.1"/>
    <property type="molecule type" value="Genomic_DNA"/>
</dbReference>
<gene>
    <name evidence="1" type="ordered locus">Sta7437_0953</name>
</gene>
<keyword evidence="2" id="KW-1185">Reference proteome</keyword>
<reference evidence="2" key="1">
    <citation type="journal article" date="2013" name="Proc. Natl. Acad. Sci. U.S.A.">
        <title>Improving the coverage of the cyanobacterial phylum using diversity-driven genome sequencing.</title>
        <authorList>
            <person name="Shih P.M."/>
            <person name="Wu D."/>
            <person name="Latifi A."/>
            <person name="Axen S.D."/>
            <person name="Fewer D.P."/>
            <person name="Talla E."/>
            <person name="Calteau A."/>
            <person name="Cai F."/>
            <person name="Tandeau de Marsac N."/>
            <person name="Rippka R."/>
            <person name="Herdman M."/>
            <person name="Sivonen K."/>
            <person name="Coursin T."/>
            <person name="Laurent T."/>
            <person name="Goodwin L."/>
            <person name="Nolan M."/>
            <person name="Davenport K.W."/>
            <person name="Han C.S."/>
            <person name="Rubin E.M."/>
            <person name="Eisen J.A."/>
            <person name="Woyke T."/>
            <person name="Gugger M."/>
            <person name="Kerfeld C.A."/>
        </authorList>
    </citation>
    <scope>NUCLEOTIDE SEQUENCE [LARGE SCALE GENOMIC DNA]</scope>
    <source>
        <strain evidence="2">ATCC 29371 / PCC 7437</strain>
    </source>
</reference>
<dbReference type="RefSeq" id="WP_015192208.1">
    <property type="nucleotide sequence ID" value="NC_019748.1"/>
</dbReference>
<evidence type="ECO:0000313" key="2">
    <source>
        <dbReference type="Proteomes" id="UP000010473"/>
    </source>
</evidence>
<evidence type="ECO:0000313" key="1">
    <source>
        <dbReference type="EMBL" id="AFZ34535.1"/>
    </source>
</evidence>
<proteinExistence type="predicted"/>
<sequence length="48" mass="5319">MNTAIATQIKPIENSLEVLNQFGIELDLDGILITEFEQGLANDLDNPF</sequence>
<dbReference type="HOGENOM" id="CLU_3158018_0_0_3"/>
<dbReference type="Proteomes" id="UP000010473">
    <property type="component" value="Chromosome"/>
</dbReference>
<organism evidence="1 2">
    <name type="scientific">Stanieria cyanosphaera (strain ATCC 29371 / PCC 7437)</name>
    <dbReference type="NCBI Taxonomy" id="111780"/>
    <lineage>
        <taxon>Bacteria</taxon>
        <taxon>Bacillati</taxon>
        <taxon>Cyanobacteriota</taxon>
        <taxon>Cyanophyceae</taxon>
        <taxon>Pleurocapsales</taxon>
        <taxon>Dermocarpellaceae</taxon>
        <taxon>Stanieria</taxon>
    </lineage>
</organism>
<dbReference type="KEGG" id="scs:Sta7437_0953"/>
<dbReference type="AlphaFoldDB" id="K9XPI9"/>
<protein>
    <submittedName>
        <fullName evidence="1">Uncharacterized protein</fullName>
    </submittedName>
</protein>
<dbReference type="eggNOG" id="ENOG5030HNA">
    <property type="taxonomic scope" value="Bacteria"/>
</dbReference>
<accession>K9XPI9</accession>
<name>K9XPI9_STAC7</name>
<dbReference type="STRING" id="111780.Sta7437_0953"/>